<reference evidence="2 3" key="1">
    <citation type="submission" date="2013-01" db="EMBL/GenBank/DDBJ databases">
        <authorList>
            <person name="Bench S."/>
        </authorList>
    </citation>
    <scope>NUCLEOTIDE SEQUENCE [LARGE SCALE GENOMIC DNA]</scope>
    <source>
        <strain evidence="2 3">WH 0402</strain>
    </source>
</reference>
<dbReference type="RefSeq" id="WP_048325432.1">
    <property type="nucleotide sequence ID" value="NZ_CAQN01000529.1"/>
</dbReference>
<dbReference type="EMBL" id="CAQN01000529">
    <property type="protein sequence ID" value="CCQ67024.1"/>
    <property type="molecule type" value="Genomic_DNA"/>
</dbReference>
<keyword evidence="1" id="KW-0472">Membrane</keyword>
<accession>T2JPN8</accession>
<name>T2JPN8_CROWT</name>
<feature type="transmembrane region" description="Helical" evidence="1">
    <location>
        <begin position="9"/>
        <end position="28"/>
    </location>
</feature>
<gene>
    <name evidence="2" type="ORF">CWATWH0402_4686</name>
</gene>
<evidence type="ECO:0000313" key="2">
    <source>
        <dbReference type="EMBL" id="CCQ67024.1"/>
    </source>
</evidence>
<sequence length="366" mass="41298">MDKVYRYKLIKLAIAMPLAFSVALVLNIQASLSFFGPLYVFVVIWLFPDPIELKRFVVNKMLLVMAVSSIFAAFMASFSYINSVIVFLFILLTGWGIKTWIPVAVNLGLTPIGIFTAMAVLRSSAPYTTVVYMLVLISVGVAFGLFIDSFFWPVYSSRIIEKQVSQLFRTLETLSQAALNFDCDDSIYNTQNLQIEKQIQGIAKAFKIAIMTHSLSATEQQKWERLIGLQKKTFLHLQELIDLNHKNKNNTLLNRIIPELSPLTNTLSETLLTLANVTFNPTSNLLLPNPNINLQRWQSSLNEMRENGETQSFNLISRLNVALIEYSLQGLVKTLSESIALVEESSTEVMINQSLDNQNLQQLSNN</sequence>
<evidence type="ECO:0000256" key="1">
    <source>
        <dbReference type="SAM" id="Phobius"/>
    </source>
</evidence>
<reference evidence="2 3" key="2">
    <citation type="submission" date="2013-09" db="EMBL/GenBank/DDBJ databases">
        <title>Whole genome comparison of six Crocosphaera watsonii strains with differing phenotypes.</title>
        <authorList>
            <person name="Bench S.R."/>
            <person name="Heller P."/>
            <person name="Frank I."/>
            <person name="Arciniega M."/>
            <person name="Shilova I.N."/>
            <person name="Zehr J.P."/>
        </authorList>
    </citation>
    <scope>NUCLEOTIDE SEQUENCE [LARGE SCALE GENOMIC DNA]</scope>
    <source>
        <strain evidence="2 3">WH 0402</strain>
    </source>
</reference>
<dbReference type="Proteomes" id="UP000018130">
    <property type="component" value="Unassembled WGS sequence"/>
</dbReference>
<organism evidence="2 3">
    <name type="scientific">Crocosphaera watsonii WH 0402</name>
    <dbReference type="NCBI Taxonomy" id="1284629"/>
    <lineage>
        <taxon>Bacteria</taxon>
        <taxon>Bacillati</taxon>
        <taxon>Cyanobacteriota</taxon>
        <taxon>Cyanophyceae</taxon>
        <taxon>Oscillatoriophycideae</taxon>
        <taxon>Chroococcales</taxon>
        <taxon>Aphanothecaceae</taxon>
        <taxon>Crocosphaera</taxon>
    </lineage>
</organism>
<feature type="transmembrane region" description="Helical" evidence="1">
    <location>
        <begin position="130"/>
        <end position="155"/>
    </location>
</feature>
<feature type="transmembrane region" description="Helical" evidence="1">
    <location>
        <begin position="99"/>
        <end position="121"/>
    </location>
</feature>
<keyword evidence="1" id="KW-1133">Transmembrane helix</keyword>
<evidence type="ECO:0000313" key="3">
    <source>
        <dbReference type="Proteomes" id="UP000018130"/>
    </source>
</evidence>
<protein>
    <submittedName>
        <fullName evidence="2">Uncharacterized protein</fullName>
    </submittedName>
</protein>
<proteinExistence type="predicted"/>
<feature type="transmembrane region" description="Helical" evidence="1">
    <location>
        <begin position="63"/>
        <end position="93"/>
    </location>
</feature>
<comment type="caution">
    <text evidence="2">The sequence shown here is derived from an EMBL/GenBank/DDBJ whole genome shotgun (WGS) entry which is preliminary data.</text>
</comment>
<dbReference type="AlphaFoldDB" id="T2JPN8"/>
<keyword evidence="1" id="KW-0812">Transmembrane</keyword>